<proteinExistence type="predicted"/>
<feature type="region of interest" description="Disordered" evidence="1">
    <location>
        <begin position="30"/>
        <end position="54"/>
    </location>
</feature>
<reference evidence="2 3" key="1">
    <citation type="submission" date="2023-07" db="EMBL/GenBank/DDBJ databases">
        <authorList>
            <person name="Girao M."/>
            <person name="Carvalho M.F."/>
        </authorList>
    </citation>
    <scope>NUCLEOTIDE SEQUENCE [LARGE SCALE GENOMIC DNA]</scope>
    <source>
        <strain evidence="2 3">66/93</strain>
    </source>
</reference>
<evidence type="ECO:0000313" key="2">
    <source>
        <dbReference type="EMBL" id="MEE2052696.1"/>
    </source>
</evidence>
<evidence type="ECO:0000256" key="1">
    <source>
        <dbReference type="SAM" id="MobiDB-lite"/>
    </source>
</evidence>
<comment type="caution">
    <text evidence="2">The sequence shown here is derived from an EMBL/GenBank/DDBJ whole genome shotgun (WGS) entry which is preliminary data.</text>
</comment>
<dbReference type="EMBL" id="JAUUCC010000052">
    <property type="protein sequence ID" value="MEE2052696.1"/>
    <property type="molecule type" value="Genomic_DNA"/>
</dbReference>
<name>A0ABU7KTQ6_9ACTN</name>
<sequence length="88" mass="9645">MGDRKRAEYDVEISASVTADELVFHEAPEVVSRPWGEPNQEGTAGSDRSGLPRPVMTGVVYEDIRADYRLASRVRPPGEPSEDDADEG</sequence>
<organism evidence="2 3">
    <name type="scientific">Nocardiopsis tropica</name>
    <dbReference type="NCBI Taxonomy" id="109330"/>
    <lineage>
        <taxon>Bacteria</taxon>
        <taxon>Bacillati</taxon>
        <taxon>Actinomycetota</taxon>
        <taxon>Actinomycetes</taxon>
        <taxon>Streptosporangiales</taxon>
        <taxon>Nocardiopsidaceae</taxon>
        <taxon>Nocardiopsis</taxon>
    </lineage>
</organism>
<dbReference type="RefSeq" id="WP_330159703.1">
    <property type="nucleotide sequence ID" value="NZ_BAAAJA010000009.1"/>
</dbReference>
<gene>
    <name evidence="2" type="ORF">Q8A49_19525</name>
</gene>
<dbReference type="Proteomes" id="UP001348641">
    <property type="component" value="Unassembled WGS sequence"/>
</dbReference>
<evidence type="ECO:0000313" key="3">
    <source>
        <dbReference type="Proteomes" id="UP001348641"/>
    </source>
</evidence>
<protein>
    <submittedName>
        <fullName evidence="2">Uncharacterized protein</fullName>
    </submittedName>
</protein>
<accession>A0ABU7KTQ6</accession>